<evidence type="ECO:0000256" key="1">
    <source>
        <dbReference type="ARBA" id="ARBA00004370"/>
    </source>
</evidence>
<accession>A0A3D8Q855</accession>
<evidence type="ECO:0000256" key="4">
    <source>
        <dbReference type="ARBA" id="ARBA00023136"/>
    </source>
</evidence>
<comment type="subcellular location">
    <subcellularLocation>
        <location evidence="1">Membrane</location>
    </subcellularLocation>
</comment>
<dbReference type="RefSeq" id="XP_026598019.1">
    <property type="nucleotide sequence ID" value="XM_026753384.1"/>
</dbReference>
<organism evidence="6 7">
    <name type="scientific">Aspergillus mulundensis</name>
    <dbReference type="NCBI Taxonomy" id="1810919"/>
    <lineage>
        <taxon>Eukaryota</taxon>
        <taxon>Fungi</taxon>
        <taxon>Dikarya</taxon>
        <taxon>Ascomycota</taxon>
        <taxon>Pezizomycotina</taxon>
        <taxon>Eurotiomycetes</taxon>
        <taxon>Eurotiomycetidae</taxon>
        <taxon>Eurotiales</taxon>
        <taxon>Aspergillaceae</taxon>
        <taxon>Aspergillus</taxon>
        <taxon>Aspergillus subgen. Nidulantes</taxon>
    </lineage>
</organism>
<keyword evidence="7" id="KW-1185">Reference proteome</keyword>
<dbReference type="GeneID" id="38121738"/>
<dbReference type="Pfam" id="PF01124">
    <property type="entry name" value="MAPEG"/>
    <property type="match status" value="1"/>
</dbReference>
<gene>
    <name evidence="6" type="ORF">DSM5745_11368</name>
</gene>
<reference evidence="6 7" key="1">
    <citation type="journal article" date="2018" name="IMA Fungus">
        <title>IMA Genome-F 9: Draft genome sequence of Annulohypoxylon stygium, Aspergillus mulundensis, Berkeleyomyces basicola (syn. Thielaviopsis basicola), Ceratocystis smalleyi, two Cercospora beticola strains, Coleophoma cylindrospora, Fusarium fracticaudum, Phialophora cf. hyalina, and Morchella septimelata.</title>
        <authorList>
            <person name="Wingfield B.D."/>
            <person name="Bills G.F."/>
            <person name="Dong Y."/>
            <person name="Huang W."/>
            <person name="Nel W.J."/>
            <person name="Swalarsk-Parry B.S."/>
            <person name="Vaghefi N."/>
            <person name="Wilken P.M."/>
            <person name="An Z."/>
            <person name="de Beer Z.W."/>
            <person name="De Vos L."/>
            <person name="Chen L."/>
            <person name="Duong T.A."/>
            <person name="Gao Y."/>
            <person name="Hammerbacher A."/>
            <person name="Kikkert J.R."/>
            <person name="Li Y."/>
            <person name="Li H."/>
            <person name="Li K."/>
            <person name="Li Q."/>
            <person name="Liu X."/>
            <person name="Ma X."/>
            <person name="Naidoo K."/>
            <person name="Pethybridge S.J."/>
            <person name="Sun J."/>
            <person name="Steenkamp E.T."/>
            <person name="van der Nest M.A."/>
            <person name="van Wyk S."/>
            <person name="Wingfield M.J."/>
            <person name="Xiong C."/>
            <person name="Yue Q."/>
            <person name="Zhang X."/>
        </authorList>
    </citation>
    <scope>NUCLEOTIDE SEQUENCE [LARGE SCALE GENOMIC DNA]</scope>
    <source>
        <strain evidence="6 7">DSM 5745</strain>
    </source>
</reference>
<dbReference type="EMBL" id="PVWQ01000026">
    <property type="protein sequence ID" value="RDW57850.1"/>
    <property type="molecule type" value="Genomic_DNA"/>
</dbReference>
<dbReference type="OrthoDB" id="4456959at2759"/>
<dbReference type="STRING" id="1810919.A0A3D8Q855"/>
<evidence type="ECO:0000313" key="6">
    <source>
        <dbReference type="EMBL" id="RDW57850.1"/>
    </source>
</evidence>
<dbReference type="InterPro" id="IPR001129">
    <property type="entry name" value="Membr-assoc_MAPEG"/>
</dbReference>
<evidence type="ECO:0000313" key="7">
    <source>
        <dbReference type="Proteomes" id="UP000256690"/>
    </source>
</evidence>
<dbReference type="SUPFAM" id="SSF161084">
    <property type="entry name" value="MAPEG domain-like"/>
    <property type="match status" value="1"/>
</dbReference>
<dbReference type="AlphaFoldDB" id="A0A3D8Q855"/>
<sequence>MSTLHIPSLLQPIIVLNGWTFIVELWMFAARIPSVGHLKESSDPTVTKAELTEKTPPSVRWKGDNYNHLLEQPTQFYAVALALAVARHGEDNAVDQGLAWAYVGTRVVHSLIQCTRNVVPVRFCVFVLSSGILAALTVRAAAVVF</sequence>
<dbReference type="InterPro" id="IPR023352">
    <property type="entry name" value="MAPEG-like_dom_sf"/>
</dbReference>
<name>A0A3D8Q855_9EURO</name>
<comment type="caution">
    <text evidence="6">The sequence shown here is derived from an EMBL/GenBank/DDBJ whole genome shotgun (WGS) entry which is preliminary data.</text>
</comment>
<protein>
    <recommendedName>
        <fullName evidence="8">MAPEG family protein</fullName>
    </recommendedName>
</protein>
<keyword evidence="2 5" id="KW-0812">Transmembrane</keyword>
<keyword evidence="4 5" id="KW-0472">Membrane</keyword>
<evidence type="ECO:0000256" key="2">
    <source>
        <dbReference type="ARBA" id="ARBA00022692"/>
    </source>
</evidence>
<evidence type="ECO:0008006" key="8">
    <source>
        <dbReference type="Google" id="ProtNLM"/>
    </source>
</evidence>
<keyword evidence="3 5" id="KW-1133">Transmembrane helix</keyword>
<dbReference type="Gene3D" id="1.20.120.550">
    <property type="entry name" value="Membrane associated eicosanoid/glutathione metabolism-like domain"/>
    <property type="match status" value="1"/>
</dbReference>
<evidence type="ECO:0000256" key="5">
    <source>
        <dbReference type="SAM" id="Phobius"/>
    </source>
</evidence>
<dbReference type="GO" id="GO:0016020">
    <property type="term" value="C:membrane"/>
    <property type="evidence" value="ECO:0007669"/>
    <property type="project" value="UniProtKB-SubCell"/>
</dbReference>
<dbReference type="Proteomes" id="UP000256690">
    <property type="component" value="Unassembled WGS sequence"/>
</dbReference>
<evidence type="ECO:0000256" key="3">
    <source>
        <dbReference type="ARBA" id="ARBA00022989"/>
    </source>
</evidence>
<feature type="transmembrane region" description="Helical" evidence="5">
    <location>
        <begin position="123"/>
        <end position="142"/>
    </location>
</feature>
<feature type="transmembrane region" description="Helical" evidence="5">
    <location>
        <begin position="6"/>
        <end position="29"/>
    </location>
</feature>
<proteinExistence type="predicted"/>